<dbReference type="PANTHER" id="PTHR47331">
    <property type="entry name" value="PHD-TYPE DOMAIN-CONTAINING PROTEIN"/>
    <property type="match status" value="1"/>
</dbReference>
<accession>A0A6H5G9X1</accession>
<dbReference type="EMBL" id="CADCXU010008744">
    <property type="protein sequence ID" value="CAA9999391.1"/>
    <property type="molecule type" value="Genomic_DNA"/>
</dbReference>
<feature type="non-terminal residue" evidence="3">
    <location>
        <position position="1"/>
    </location>
</feature>
<dbReference type="PANTHER" id="PTHR47331:SF4">
    <property type="entry name" value="PEPTIDASE S1 DOMAIN-CONTAINING PROTEIN"/>
    <property type="match status" value="1"/>
</dbReference>
<dbReference type="GO" id="GO:0003676">
    <property type="term" value="F:nucleic acid binding"/>
    <property type="evidence" value="ECO:0007669"/>
    <property type="project" value="InterPro"/>
</dbReference>
<dbReference type="InterPro" id="IPR021109">
    <property type="entry name" value="Peptidase_aspartic_dom_sf"/>
</dbReference>
<dbReference type="EMBL" id="CADCXU010008745">
    <property type="protein sequence ID" value="CAA9999392.1"/>
    <property type="molecule type" value="Genomic_DNA"/>
</dbReference>
<dbReference type="SUPFAM" id="SSF56672">
    <property type="entry name" value="DNA/RNA polymerases"/>
    <property type="match status" value="1"/>
</dbReference>
<dbReference type="Gene3D" id="3.10.10.10">
    <property type="entry name" value="HIV Type 1 Reverse Transcriptase, subunit A, domain 1"/>
    <property type="match status" value="1"/>
</dbReference>
<dbReference type="InterPro" id="IPR001584">
    <property type="entry name" value="Integrase_cat-core"/>
</dbReference>
<gene>
    <name evidence="2" type="ORF">NTEN_LOCUS5674</name>
    <name evidence="3" type="ORF">NTEN_LOCUS5675</name>
</gene>
<dbReference type="Pfam" id="PF05380">
    <property type="entry name" value="Peptidase_A17"/>
    <property type="match status" value="1"/>
</dbReference>
<dbReference type="GO" id="GO:0071897">
    <property type="term" value="P:DNA biosynthetic process"/>
    <property type="evidence" value="ECO:0007669"/>
    <property type="project" value="UniProtKB-ARBA"/>
</dbReference>
<dbReference type="InterPro" id="IPR040676">
    <property type="entry name" value="DUF5641"/>
</dbReference>
<dbReference type="InterPro" id="IPR036397">
    <property type="entry name" value="RNaseH_sf"/>
</dbReference>
<dbReference type="SUPFAM" id="SSF50630">
    <property type="entry name" value="Acid proteases"/>
    <property type="match status" value="1"/>
</dbReference>
<dbReference type="InterPro" id="IPR043128">
    <property type="entry name" value="Rev_trsase/Diguanyl_cyclase"/>
</dbReference>
<dbReference type="GO" id="GO:0042575">
    <property type="term" value="C:DNA polymerase complex"/>
    <property type="evidence" value="ECO:0007669"/>
    <property type="project" value="UniProtKB-ARBA"/>
</dbReference>
<dbReference type="GO" id="GO:0015074">
    <property type="term" value="P:DNA integration"/>
    <property type="evidence" value="ECO:0007669"/>
    <property type="project" value="InterPro"/>
</dbReference>
<evidence type="ECO:0000313" key="3">
    <source>
        <dbReference type="EMBL" id="CAA9999392.1"/>
    </source>
</evidence>
<dbReference type="InterPro" id="IPR008042">
    <property type="entry name" value="Retrotrans_Pao"/>
</dbReference>
<dbReference type="SUPFAM" id="SSF53098">
    <property type="entry name" value="Ribonuclease H-like"/>
    <property type="match status" value="1"/>
</dbReference>
<keyword evidence="4" id="KW-1185">Reference proteome</keyword>
<name>A0A6H5G9X1_9HEMI</name>
<protein>
    <recommendedName>
        <fullName evidence="1">Integrase catalytic domain-containing protein</fullName>
    </recommendedName>
</protein>
<evidence type="ECO:0000313" key="4">
    <source>
        <dbReference type="Proteomes" id="UP000479000"/>
    </source>
</evidence>
<dbReference type="Gene3D" id="3.30.420.10">
    <property type="entry name" value="Ribonuclease H-like superfamily/Ribonuclease H"/>
    <property type="match status" value="1"/>
</dbReference>
<feature type="domain" description="Integrase catalytic" evidence="1">
    <location>
        <begin position="982"/>
        <end position="1185"/>
    </location>
</feature>
<dbReference type="Pfam" id="PF00078">
    <property type="entry name" value="RVT_1"/>
    <property type="match status" value="1"/>
</dbReference>
<evidence type="ECO:0000313" key="2">
    <source>
        <dbReference type="EMBL" id="CAA9999391.1"/>
    </source>
</evidence>
<sequence length="1304" mass="147713">QLQNTTDQQPGNSKTSALNSISMAESQIILGTAIAHIKDARGHFQPIRMVIDSGSQNSFMTQKCLNKLGLTMSRSNKTICGIGQTLFSGARGKVMCQIKPCSQSSPILTTEAIIVPTITSHLPSVSLPNAIVSRLSGYNLADSTFWKPGPVEFLLGVDLFTDIWTGAVTSFDDTTPKLFDSIFGQIVMGKLEGNVHSSTSLFAANNDSNLSFQLEKFWELESPAPTENVLSPEDLQCEEFFQKTHRRLENGTYEVRLPFRDTEPTVGDSSAAAIRRFHSLERKLHHNPELRELYHNFMKEYVDLDHMALAKGPSSFLIPHHGVLKENEEGKRIRVVFDASVKVPGGSLNDHLLVGGKLQNDIRDILLRFRYHQVVFSTDIVKMFRMIRVHPLDRKFQNIYWRFNPNEAVQRFELKTVTYGLACAPFLAQRVLLQLVTDHGADYPQAAEAIRHQVYVDDILTGAHTFAAAIELKEQLIALLACGGFQLSKWSSNFLQLVPTPAHSPQQEMVDMSSKDETWVKILGLQWNPSLDTFSFKISAPNPIITKRGILSLVARIYDPLGLLTPTTFLMKSFIQELWKLSLDWDQEIPHYLQDSWSSILTQLPVLSKIQVPRFIGTSGDENMQIIGFCDASVRGYAAVIYLRVASETGWTISLLTSKSKLAPTKATSIPRLELCGALLLAQLYSSVLPIITSFKQPMLQPIFFCDSTITLSWIQTDSFRLKVFVANRVAKIQEVSPQSRWRHIISEENPCDAASRGILPSQLLDHPLWWTGPPWLKADDTNWPNHPYQALKDLPEMGAEQSALVSTEAVPLLCNWFERFSSFQTMVRAAGWIVRWIHNCRNPTNKRSGALSKIEYDQGKTLCIKDVQRHHFPSKQFMDSKFGNLDPFLDRDSVWRVGGRLRHAELPYTQRHPILLPHKCHFSSLMIDFYHKLYGHPGPNALQAVIQLQFWIPALRRLIRHRGFKCLKCYKSKANSYPPFMGDLPKFRVNGGRTFQHVGVDFAGPFPLKESSRRNAAIGKTYLCLYVCMATKALHLELVTRLTTEAFLASFQRFTSLRGLPTDVYSDCGSNFLGAASYLKELYQWFSSQTSKQELLDYALKTNIRWHFNPPQTPHMGGIWEAGVKSVKRHLRLMSSQTPLTYEEYTTLFSKIGAILNSRPLCPLSTDPNESDYLSPGHFMVGGPLVVAPEPSLLDERESLLTRWQLVSRKAEYFWKRWSREYLATLQTRPKWLQRKENVQIGDLVLLKEDSPPLHWKTARIIDVHPGRDNIVRVATVQTGRSSFKRPVVKLVPLLPLSSPPYP</sequence>
<dbReference type="OrthoDB" id="6595074at2759"/>
<dbReference type="InterPro" id="IPR043502">
    <property type="entry name" value="DNA/RNA_pol_sf"/>
</dbReference>
<dbReference type="PROSITE" id="PS50994">
    <property type="entry name" value="INTEGRASE"/>
    <property type="match status" value="1"/>
</dbReference>
<dbReference type="Pfam" id="PF18701">
    <property type="entry name" value="DUF5641"/>
    <property type="match status" value="1"/>
</dbReference>
<organism evidence="3 4">
    <name type="scientific">Nesidiocoris tenuis</name>
    <dbReference type="NCBI Taxonomy" id="355587"/>
    <lineage>
        <taxon>Eukaryota</taxon>
        <taxon>Metazoa</taxon>
        <taxon>Ecdysozoa</taxon>
        <taxon>Arthropoda</taxon>
        <taxon>Hexapoda</taxon>
        <taxon>Insecta</taxon>
        <taxon>Pterygota</taxon>
        <taxon>Neoptera</taxon>
        <taxon>Paraneoptera</taxon>
        <taxon>Hemiptera</taxon>
        <taxon>Heteroptera</taxon>
        <taxon>Panheteroptera</taxon>
        <taxon>Cimicomorpha</taxon>
        <taxon>Miridae</taxon>
        <taxon>Dicyphina</taxon>
        <taxon>Nesidiocoris</taxon>
    </lineage>
</organism>
<dbReference type="Gene3D" id="3.30.70.270">
    <property type="match status" value="1"/>
</dbReference>
<dbReference type="InterPro" id="IPR000477">
    <property type="entry name" value="RT_dom"/>
</dbReference>
<evidence type="ECO:0000259" key="1">
    <source>
        <dbReference type="PROSITE" id="PS50994"/>
    </source>
</evidence>
<dbReference type="Gene3D" id="2.40.70.10">
    <property type="entry name" value="Acid Proteases"/>
    <property type="match status" value="1"/>
</dbReference>
<proteinExistence type="predicted"/>
<reference evidence="3 4" key="1">
    <citation type="submission" date="2020-02" db="EMBL/GenBank/DDBJ databases">
        <authorList>
            <person name="Ferguson B K."/>
        </authorList>
    </citation>
    <scope>NUCLEOTIDE SEQUENCE [LARGE SCALE GENOMIC DNA]</scope>
</reference>
<dbReference type="Proteomes" id="UP000479000">
    <property type="component" value="Unassembled WGS sequence"/>
</dbReference>
<dbReference type="InterPro" id="IPR012337">
    <property type="entry name" value="RNaseH-like_sf"/>
</dbReference>